<protein>
    <submittedName>
        <fullName evidence="1">Uncharacterized protein</fullName>
    </submittedName>
</protein>
<dbReference type="EMBL" id="GGEC01074422">
    <property type="protein sequence ID" value="MBX54906.1"/>
    <property type="molecule type" value="Transcribed_RNA"/>
</dbReference>
<reference evidence="1" key="1">
    <citation type="submission" date="2018-02" db="EMBL/GenBank/DDBJ databases">
        <title>Rhizophora mucronata_Transcriptome.</title>
        <authorList>
            <person name="Meera S.P."/>
            <person name="Sreeshan A."/>
            <person name="Augustine A."/>
        </authorList>
    </citation>
    <scope>NUCLEOTIDE SEQUENCE</scope>
    <source>
        <tissue evidence="1">Leaf</tissue>
    </source>
</reference>
<organism evidence="1">
    <name type="scientific">Rhizophora mucronata</name>
    <name type="common">Asiatic mangrove</name>
    <dbReference type="NCBI Taxonomy" id="61149"/>
    <lineage>
        <taxon>Eukaryota</taxon>
        <taxon>Viridiplantae</taxon>
        <taxon>Streptophyta</taxon>
        <taxon>Embryophyta</taxon>
        <taxon>Tracheophyta</taxon>
        <taxon>Spermatophyta</taxon>
        <taxon>Magnoliopsida</taxon>
        <taxon>eudicotyledons</taxon>
        <taxon>Gunneridae</taxon>
        <taxon>Pentapetalae</taxon>
        <taxon>rosids</taxon>
        <taxon>fabids</taxon>
        <taxon>Malpighiales</taxon>
        <taxon>Rhizophoraceae</taxon>
        <taxon>Rhizophora</taxon>
    </lineage>
</organism>
<sequence length="41" mass="4495">MELTVTSPHKLHSNLLTLVIGQGLHFILATVSPRCENHSTV</sequence>
<dbReference type="AlphaFoldDB" id="A0A2P2PJK8"/>
<evidence type="ECO:0000313" key="1">
    <source>
        <dbReference type="EMBL" id="MBX54906.1"/>
    </source>
</evidence>
<name>A0A2P2PJK8_RHIMU</name>
<proteinExistence type="predicted"/>
<accession>A0A2P2PJK8</accession>